<dbReference type="GO" id="GO:0003676">
    <property type="term" value="F:nucleic acid binding"/>
    <property type="evidence" value="ECO:0007669"/>
    <property type="project" value="InterPro"/>
</dbReference>
<dbReference type="GO" id="GO:0006607">
    <property type="term" value="P:NLS-bearing protein import into nucleus"/>
    <property type="evidence" value="ECO:0007669"/>
    <property type="project" value="TreeGrafter"/>
</dbReference>
<reference evidence="12 13" key="1">
    <citation type="journal article" date="2023" name="BMC Biol.">
        <title>The compact genome of the sponge Oopsacas minuta (Hexactinellida) is lacking key metazoan core genes.</title>
        <authorList>
            <person name="Santini S."/>
            <person name="Schenkelaars Q."/>
            <person name="Jourda C."/>
            <person name="Duchesne M."/>
            <person name="Belahbib H."/>
            <person name="Rocher C."/>
            <person name="Selva M."/>
            <person name="Riesgo A."/>
            <person name="Vervoort M."/>
            <person name="Leys S.P."/>
            <person name="Kodjabachian L."/>
            <person name="Le Bivic A."/>
            <person name="Borchiellini C."/>
            <person name="Claverie J.M."/>
            <person name="Renard E."/>
        </authorList>
    </citation>
    <scope>NUCLEOTIDE SEQUENCE [LARGE SCALE GENOMIC DNA]</scope>
    <source>
        <strain evidence="12">SPO-2</strain>
    </source>
</reference>
<accession>A0AAV7K8Q8</accession>
<evidence type="ECO:0000313" key="13">
    <source>
        <dbReference type="Proteomes" id="UP001165289"/>
    </source>
</evidence>
<evidence type="ECO:0000313" key="12">
    <source>
        <dbReference type="EMBL" id="KAI6657462.1"/>
    </source>
</evidence>
<proteinExistence type="inferred from homology"/>
<dbReference type="InterPro" id="IPR012677">
    <property type="entry name" value="Nucleotide-bd_a/b_plait_sf"/>
</dbReference>
<keyword evidence="8 9" id="KW-0539">Nucleus</keyword>
<gene>
    <name evidence="12" type="ORF">LOD99_208</name>
</gene>
<sequence>MFPEARHHSSTATPTSQTNYLPAYLLGGGSSPSILSPSLSSSQQSPLRQSHLVSSSHNLPKPESTNSMLKQDGPPVASLYENQTCQYSTLEKKKVFQESYTNQSLTQTSLLGVNTSLDQSITLNLSAGLNSLPPSVLSPAQMDPFYTQGEELTPEDTLDQCWVTIFGFPPNSVSFILDQFSQYGTILHHVTVPGSNWLHLKYHTSLQAKKALSKNGRVFGSCIMVGVQQCIDKAVMGSYTGDSQVIRGTPMRPLTSNYKVPIGDSSLSQANTPQKNTGIVSKALEYVFGW</sequence>
<evidence type="ECO:0000256" key="7">
    <source>
        <dbReference type="ARBA" id="ARBA00023132"/>
    </source>
</evidence>
<comment type="subcellular location">
    <subcellularLocation>
        <location evidence="1 9">Nucleus</location>
        <location evidence="1 9">Nuclear pore complex</location>
    </subcellularLocation>
</comment>
<dbReference type="FunFam" id="3.30.70.330:FF:000095">
    <property type="entry name" value="Putative Nucleoporin NUP53"/>
    <property type="match status" value="1"/>
</dbReference>
<feature type="region of interest" description="Disordered" evidence="10">
    <location>
        <begin position="35"/>
        <end position="75"/>
    </location>
</feature>
<dbReference type="Gene3D" id="3.30.70.330">
    <property type="match status" value="1"/>
</dbReference>
<keyword evidence="7 9" id="KW-0906">Nuclear pore complex</keyword>
<dbReference type="GO" id="GO:0044613">
    <property type="term" value="C:nuclear pore central transport channel"/>
    <property type="evidence" value="ECO:0007669"/>
    <property type="project" value="TreeGrafter"/>
</dbReference>
<dbReference type="GO" id="GO:0031965">
    <property type="term" value="C:nuclear membrane"/>
    <property type="evidence" value="ECO:0007669"/>
    <property type="project" value="InterPro"/>
</dbReference>
<dbReference type="Pfam" id="PF05172">
    <property type="entry name" value="RRM_Nup35"/>
    <property type="match status" value="1"/>
</dbReference>
<dbReference type="PANTHER" id="PTHR21527">
    <property type="entry name" value="NUCLEOPORIN NUP35"/>
    <property type="match status" value="1"/>
</dbReference>
<dbReference type="PROSITE" id="PS51472">
    <property type="entry name" value="RRM_NUP35"/>
    <property type="match status" value="1"/>
</dbReference>
<dbReference type="GO" id="GO:0017056">
    <property type="term" value="F:structural constituent of nuclear pore"/>
    <property type="evidence" value="ECO:0007669"/>
    <property type="project" value="InterPro"/>
</dbReference>
<keyword evidence="4 9" id="KW-0509">mRNA transport</keyword>
<dbReference type="GO" id="GO:0051028">
    <property type="term" value="P:mRNA transport"/>
    <property type="evidence" value="ECO:0007669"/>
    <property type="project" value="UniProtKB-UniRule"/>
</dbReference>
<evidence type="ECO:0000256" key="5">
    <source>
        <dbReference type="ARBA" id="ARBA00022927"/>
    </source>
</evidence>
<keyword evidence="6 9" id="KW-0811">Translocation</keyword>
<evidence type="ECO:0000256" key="10">
    <source>
        <dbReference type="SAM" id="MobiDB-lite"/>
    </source>
</evidence>
<evidence type="ECO:0000256" key="9">
    <source>
        <dbReference type="PIRNR" id="PIRNR038119"/>
    </source>
</evidence>
<dbReference type="EMBL" id="JAKMXF010000111">
    <property type="protein sequence ID" value="KAI6657462.1"/>
    <property type="molecule type" value="Genomic_DNA"/>
</dbReference>
<keyword evidence="13" id="KW-1185">Reference proteome</keyword>
<evidence type="ECO:0000256" key="8">
    <source>
        <dbReference type="ARBA" id="ARBA00023242"/>
    </source>
</evidence>
<dbReference type="AlphaFoldDB" id="A0AAV7K8Q8"/>
<evidence type="ECO:0000259" key="11">
    <source>
        <dbReference type="PROSITE" id="PS51472"/>
    </source>
</evidence>
<evidence type="ECO:0000256" key="6">
    <source>
        <dbReference type="ARBA" id="ARBA00023010"/>
    </source>
</evidence>
<dbReference type="Proteomes" id="UP001165289">
    <property type="component" value="Unassembled WGS sequence"/>
</dbReference>
<dbReference type="InterPro" id="IPR035979">
    <property type="entry name" value="RBD_domain_sf"/>
</dbReference>
<feature type="compositionally biased region" description="Polar residues" evidence="10">
    <location>
        <begin position="51"/>
        <end position="69"/>
    </location>
</feature>
<dbReference type="InterPro" id="IPR007846">
    <property type="entry name" value="RRM_NUP35_dom"/>
</dbReference>
<keyword evidence="3 9" id="KW-0813">Transport</keyword>
<evidence type="ECO:0000256" key="2">
    <source>
        <dbReference type="ARBA" id="ARBA00009454"/>
    </source>
</evidence>
<evidence type="ECO:0000256" key="4">
    <source>
        <dbReference type="ARBA" id="ARBA00022816"/>
    </source>
</evidence>
<dbReference type="PANTHER" id="PTHR21527:SF6">
    <property type="entry name" value="NUCLEOPORIN NUP35"/>
    <property type="match status" value="1"/>
</dbReference>
<comment type="function">
    <text evidence="9">Functions as a component of the nuclear pore complex (NPC).</text>
</comment>
<dbReference type="SUPFAM" id="SSF54928">
    <property type="entry name" value="RNA-binding domain, RBD"/>
    <property type="match status" value="1"/>
</dbReference>
<keyword evidence="5 9" id="KW-0653">Protein transport</keyword>
<dbReference type="GO" id="GO:0006999">
    <property type="term" value="P:nuclear pore organization"/>
    <property type="evidence" value="ECO:0007669"/>
    <property type="project" value="TreeGrafter"/>
</dbReference>
<name>A0AAV7K8Q8_9METZ</name>
<comment type="caution">
    <text evidence="12">The sequence shown here is derived from an EMBL/GenBank/DDBJ whole genome shotgun (WGS) entry which is preliminary data.</text>
</comment>
<dbReference type="GO" id="GO:0005543">
    <property type="term" value="F:phospholipid binding"/>
    <property type="evidence" value="ECO:0007669"/>
    <property type="project" value="TreeGrafter"/>
</dbReference>
<evidence type="ECO:0000256" key="3">
    <source>
        <dbReference type="ARBA" id="ARBA00022448"/>
    </source>
</evidence>
<organism evidence="12 13">
    <name type="scientific">Oopsacas minuta</name>
    <dbReference type="NCBI Taxonomy" id="111878"/>
    <lineage>
        <taxon>Eukaryota</taxon>
        <taxon>Metazoa</taxon>
        <taxon>Porifera</taxon>
        <taxon>Hexactinellida</taxon>
        <taxon>Hexasterophora</taxon>
        <taxon>Lyssacinosida</taxon>
        <taxon>Leucopsacidae</taxon>
        <taxon>Oopsacas</taxon>
    </lineage>
</organism>
<comment type="similarity">
    <text evidence="2 9">Belongs to the Nup35 family.</text>
</comment>
<dbReference type="InterPro" id="IPR017389">
    <property type="entry name" value="Nucleoporin_NUP53"/>
</dbReference>
<feature type="compositionally biased region" description="Low complexity" evidence="10">
    <location>
        <begin position="35"/>
        <end position="50"/>
    </location>
</feature>
<dbReference type="PIRSF" id="PIRSF038119">
    <property type="entry name" value="Nucleoporin_NUP53"/>
    <property type="match status" value="1"/>
</dbReference>
<dbReference type="GO" id="GO:0044615">
    <property type="term" value="C:nuclear pore nuclear basket"/>
    <property type="evidence" value="ECO:0007669"/>
    <property type="project" value="TreeGrafter"/>
</dbReference>
<evidence type="ECO:0000256" key="1">
    <source>
        <dbReference type="ARBA" id="ARBA00004567"/>
    </source>
</evidence>
<feature type="domain" description="RRM Nup35-type" evidence="11">
    <location>
        <begin position="157"/>
        <end position="237"/>
    </location>
</feature>
<protein>
    <recommendedName>
        <fullName evidence="9">Nucleoporin NUP53</fullName>
    </recommendedName>
</protein>